<evidence type="ECO:0000313" key="5">
    <source>
        <dbReference type="EMBL" id="KDA54843.1"/>
    </source>
</evidence>
<organism evidence="5 6">
    <name type="scientific">Thermoanaerobaculum aquaticum</name>
    <dbReference type="NCBI Taxonomy" id="1312852"/>
    <lineage>
        <taxon>Bacteria</taxon>
        <taxon>Pseudomonadati</taxon>
        <taxon>Acidobacteriota</taxon>
        <taxon>Thermoanaerobaculia</taxon>
        <taxon>Thermoanaerobaculales</taxon>
        <taxon>Thermoanaerobaculaceae</taxon>
        <taxon>Thermoanaerobaculum</taxon>
    </lineage>
</organism>
<dbReference type="PANTHER" id="PTHR43272:SF33">
    <property type="entry name" value="AMP-BINDING DOMAIN-CONTAINING PROTEIN-RELATED"/>
    <property type="match status" value="1"/>
</dbReference>
<keyword evidence="6" id="KW-1185">Reference proteome</keyword>
<dbReference type="InterPro" id="IPR045851">
    <property type="entry name" value="AMP-bd_C_sf"/>
</dbReference>
<dbReference type="STRING" id="1312852.EG19_03315"/>
<dbReference type="GO" id="GO:0016020">
    <property type="term" value="C:membrane"/>
    <property type="evidence" value="ECO:0007669"/>
    <property type="project" value="TreeGrafter"/>
</dbReference>
<dbReference type="EMBL" id="JMFG01000002">
    <property type="protein sequence ID" value="KDA54843.1"/>
    <property type="molecule type" value="Genomic_DNA"/>
</dbReference>
<evidence type="ECO:0000313" key="6">
    <source>
        <dbReference type="Proteomes" id="UP000027284"/>
    </source>
</evidence>
<name>A0A062XVF4_9BACT</name>
<comment type="catalytic activity">
    <reaction evidence="3">
        <text>a long-chain fatty acid + ATP + CoA = a long-chain fatty acyl-CoA + AMP + diphosphate</text>
        <dbReference type="Rhea" id="RHEA:15421"/>
        <dbReference type="ChEBI" id="CHEBI:30616"/>
        <dbReference type="ChEBI" id="CHEBI:33019"/>
        <dbReference type="ChEBI" id="CHEBI:57287"/>
        <dbReference type="ChEBI" id="CHEBI:57560"/>
        <dbReference type="ChEBI" id="CHEBI:83139"/>
        <dbReference type="ChEBI" id="CHEBI:456215"/>
        <dbReference type="EC" id="6.2.1.3"/>
    </reaction>
    <physiologicalReaction direction="left-to-right" evidence="3">
        <dbReference type="Rhea" id="RHEA:15422"/>
    </physiologicalReaction>
</comment>
<accession>A0A062XVF4</accession>
<dbReference type="Gene3D" id="3.30.300.30">
    <property type="match status" value="1"/>
</dbReference>
<dbReference type="GO" id="GO:0004467">
    <property type="term" value="F:long-chain fatty acid-CoA ligase activity"/>
    <property type="evidence" value="ECO:0007669"/>
    <property type="project" value="UniProtKB-EC"/>
</dbReference>
<dbReference type="AlphaFoldDB" id="A0A062XVF4"/>
<evidence type="ECO:0000256" key="1">
    <source>
        <dbReference type="ARBA" id="ARBA00022741"/>
    </source>
</evidence>
<dbReference type="InterPro" id="IPR020845">
    <property type="entry name" value="AMP-binding_CS"/>
</dbReference>
<dbReference type="RefSeq" id="WP_038046172.1">
    <property type="nucleotide sequence ID" value="NZ_JMFG01000002.1"/>
</dbReference>
<proteinExistence type="predicted"/>
<dbReference type="PROSITE" id="PS00455">
    <property type="entry name" value="AMP_BINDING"/>
    <property type="match status" value="1"/>
</dbReference>
<dbReference type="Pfam" id="PF00501">
    <property type="entry name" value="AMP-binding"/>
    <property type="match status" value="1"/>
</dbReference>
<dbReference type="Pfam" id="PF23562">
    <property type="entry name" value="AMP-binding_C_3"/>
    <property type="match status" value="1"/>
</dbReference>
<dbReference type="CDD" id="cd05907">
    <property type="entry name" value="VL_LC_FACS_like"/>
    <property type="match status" value="1"/>
</dbReference>
<gene>
    <name evidence="5" type="ORF">EG19_03315</name>
</gene>
<comment type="caution">
    <text evidence="5">The sequence shown here is derived from an EMBL/GenBank/DDBJ whole genome shotgun (WGS) entry which is preliminary data.</text>
</comment>
<evidence type="ECO:0000256" key="3">
    <source>
        <dbReference type="ARBA" id="ARBA00024484"/>
    </source>
</evidence>
<keyword evidence="1" id="KW-0547">Nucleotide-binding</keyword>
<dbReference type="PANTHER" id="PTHR43272">
    <property type="entry name" value="LONG-CHAIN-FATTY-ACID--COA LIGASE"/>
    <property type="match status" value="1"/>
</dbReference>
<dbReference type="InterPro" id="IPR000873">
    <property type="entry name" value="AMP-dep_synth/lig_dom"/>
</dbReference>
<protein>
    <recommendedName>
        <fullName evidence="4">AMP-dependent synthetase/ligase domain-containing protein</fullName>
    </recommendedName>
</protein>
<feature type="domain" description="AMP-dependent synthetase/ligase" evidence="4">
    <location>
        <begin position="13"/>
        <end position="411"/>
    </location>
</feature>
<dbReference type="Proteomes" id="UP000027284">
    <property type="component" value="Unassembled WGS sequence"/>
</dbReference>
<reference evidence="5 6" key="1">
    <citation type="submission" date="2014-04" db="EMBL/GenBank/DDBJ databases">
        <title>The Genome Sequence of Thermoanaerobaculum aquaticum MP-01, The First Cultivated Group 23 Acidobacterium.</title>
        <authorList>
            <person name="Stamps B.W."/>
            <person name="Losey N.A."/>
            <person name="Lawson P.A."/>
            <person name="Stevenson B.S."/>
        </authorList>
    </citation>
    <scope>NUCLEOTIDE SEQUENCE [LARGE SCALE GENOMIC DNA]</scope>
    <source>
        <strain evidence="5 6">MP-01</strain>
    </source>
</reference>
<keyword evidence="2" id="KW-0067">ATP-binding</keyword>
<evidence type="ECO:0000259" key="4">
    <source>
        <dbReference type="Pfam" id="PF00501"/>
    </source>
</evidence>
<sequence>MSAPTTLSEVFRNWRQATPEPALIDARGGADRRLPAREVSRLVASLALGLEKLGVKKGDRVALISGNRPEWHVVDFALHHLGAVNVPIYTTLLAPQIAHIMKDSGAKVCIAENPELLAKVLEAKGSCPDLAHVVLMEGQPPQGVRSWSDVCAPVSEEKAPEILESMVPRVSPQDLATIIYTSGTTGEPKGAMLTHDNFVFNAVSSASVQDWPPHSEVALSFLPLSHVLERLVDYILFYKGATIAYCGILEAGEALRRIRPHLFTAVPRFYEKVYDRIMAEGAHGSPLKQKIFQAAVEEALRAFRTGKKGLKYRLFDALVYKKIRNAFGGRLRFSISGGAPLPVYVGEFLHAVGIFVLEGYGLTETSPVITVNTTKKAKLGTVGPPIPGVEVKIAADGEILTRGRHVMKGYWNKPEATREAIDPEGWFHTGDIGELDEEGYLRITDRKKDILVTAGGKNIAPQPIENQLKTSKFVENAVLFGDRKPYVVALIVPNFEELTHWAQAKGIPTDNREALINHPAVLELYQGIVDQVNSGLARFETIKKFRLLPEPFTMDGGELTPTLKVKRRVILQRYGHLVDAMYSEGDGGSER</sequence>
<evidence type="ECO:0000256" key="2">
    <source>
        <dbReference type="ARBA" id="ARBA00022840"/>
    </source>
</evidence>
<dbReference type="Gene3D" id="3.40.50.12780">
    <property type="entry name" value="N-terminal domain of ligase-like"/>
    <property type="match status" value="2"/>
</dbReference>
<dbReference type="InterPro" id="IPR042099">
    <property type="entry name" value="ANL_N_sf"/>
</dbReference>
<dbReference type="GO" id="GO:0005524">
    <property type="term" value="F:ATP binding"/>
    <property type="evidence" value="ECO:0007669"/>
    <property type="project" value="UniProtKB-KW"/>
</dbReference>
<dbReference type="SUPFAM" id="SSF56801">
    <property type="entry name" value="Acetyl-CoA synthetase-like"/>
    <property type="match status" value="1"/>
</dbReference>
<dbReference type="OrthoDB" id="9765680at2"/>